<comment type="similarity">
    <text evidence="15">Belongs to the Dus family. Dus4 subfamily.</text>
</comment>
<evidence type="ECO:0000256" key="1">
    <source>
        <dbReference type="ARBA" id="ARBA00001917"/>
    </source>
</evidence>
<keyword evidence="5" id="KW-0819">tRNA processing</keyword>
<evidence type="ECO:0000256" key="8">
    <source>
        <dbReference type="ARBA" id="ARBA00023027"/>
    </source>
</evidence>
<keyword evidence="8" id="KW-0520">NAD</keyword>
<comment type="catalytic activity">
    <reaction evidence="9">
        <text>a 5,6-dihydrouridine in mRNA + NAD(+) = a uridine in mRNA + NADH + H(+)</text>
        <dbReference type="Rhea" id="RHEA:69851"/>
        <dbReference type="Rhea" id="RHEA-COMP:14658"/>
        <dbReference type="Rhea" id="RHEA-COMP:17789"/>
        <dbReference type="ChEBI" id="CHEBI:15378"/>
        <dbReference type="ChEBI" id="CHEBI:57540"/>
        <dbReference type="ChEBI" id="CHEBI:57945"/>
        <dbReference type="ChEBI" id="CHEBI:65315"/>
        <dbReference type="ChEBI" id="CHEBI:74443"/>
    </reaction>
    <physiologicalReaction direction="right-to-left" evidence="9">
        <dbReference type="Rhea" id="RHEA:69853"/>
    </physiologicalReaction>
</comment>
<comment type="catalytic activity">
    <reaction evidence="11">
        <text>5,6-dihydrouridine(20b) in tRNA + NADP(+) = uridine(20b) in tRNA + NADPH + H(+)</text>
        <dbReference type="Rhea" id="RHEA:53356"/>
        <dbReference type="Rhea" id="RHEA-COMP:13537"/>
        <dbReference type="Rhea" id="RHEA-COMP:13538"/>
        <dbReference type="ChEBI" id="CHEBI:15378"/>
        <dbReference type="ChEBI" id="CHEBI:57783"/>
        <dbReference type="ChEBI" id="CHEBI:58349"/>
        <dbReference type="ChEBI" id="CHEBI:65315"/>
        <dbReference type="ChEBI" id="CHEBI:74443"/>
        <dbReference type="EC" id="1.3.1.90"/>
    </reaction>
    <physiologicalReaction direction="right-to-left" evidence="11">
        <dbReference type="Rhea" id="RHEA:53358"/>
    </physiologicalReaction>
</comment>
<evidence type="ECO:0000256" key="17">
    <source>
        <dbReference type="ARBA" id="ARBA00071722"/>
    </source>
</evidence>
<dbReference type="STRING" id="765915.A0A1Y2H9G3"/>
<dbReference type="Gene3D" id="3.20.20.70">
    <property type="entry name" value="Aldolase class I"/>
    <property type="match status" value="1"/>
</dbReference>
<keyword evidence="21" id="KW-1185">Reference proteome</keyword>
<dbReference type="EMBL" id="MCFL01000065">
    <property type="protein sequence ID" value="ORZ31210.1"/>
    <property type="molecule type" value="Genomic_DNA"/>
</dbReference>
<dbReference type="AlphaFoldDB" id="A0A1Y2H9G3"/>
<dbReference type="GO" id="GO:0102267">
    <property type="term" value="F:tRNA-dihydrouridine20b synthase activity"/>
    <property type="evidence" value="ECO:0007669"/>
    <property type="project" value="RHEA"/>
</dbReference>
<evidence type="ECO:0000256" key="16">
    <source>
        <dbReference type="ARBA" id="ARBA00066483"/>
    </source>
</evidence>
<evidence type="ECO:0000256" key="3">
    <source>
        <dbReference type="ARBA" id="ARBA00022643"/>
    </source>
</evidence>
<sequence>MTMTATSPPLTSPGTLRPATDDTLQSYLHAETADDSWNHEWPEEEQDIFSRLTAGVLPPQPECPRTDIIKLFELKREQGDYAKVCAPMVRYSKVAFRELIRSYNVDICYTPMILANVFRASEFARNTEYTTLPTDTPVVLQLAASNADDFAEAAVIASRAIDAVDINCGCPQRWAYKEQIGSYLMERPDIIADMMATVRRRAPELTRTVKIRINPDLKDTVELARRAIAAGAQLITVHGRTRMQKSTEPVDYDAIKLIKESVDVPVVANGNIFTLQDSHDTVAKTGCDGVMAARGLLENPCLFAGHPVTPWEAAHKYLGLAISTGTHPFVAHHHLMFMLEKRLGAWERRRFHVCNSFPAMQEYFEEHFAEC</sequence>
<evidence type="ECO:0000256" key="7">
    <source>
        <dbReference type="ARBA" id="ARBA00023002"/>
    </source>
</evidence>
<comment type="cofactor">
    <cofactor evidence="1">
        <name>FMN</name>
        <dbReference type="ChEBI" id="CHEBI:58210"/>
    </cofactor>
</comment>
<evidence type="ECO:0000256" key="2">
    <source>
        <dbReference type="ARBA" id="ARBA00022630"/>
    </source>
</evidence>
<keyword evidence="3" id="KW-0288">FMN</keyword>
<dbReference type="PANTHER" id="PTHR11082:SF31">
    <property type="entry name" value="TRNA-DIHYDROURIDINE(20A_20B) SYNTHASE [NAD(P)+]-LIKE"/>
    <property type="match status" value="1"/>
</dbReference>
<comment type="catalytic activity">
    <reaction evidence="12">
        <text>5,6-dihydrouridine(20a) in tRNA + NAD(+) = uridine(20a) in tRNA + NADH + H(+)</text>
        <dbReference type="Rhea" id="RHEA:53348"/>
        <dbReference type="Rhea" id="RHEA-COMP:13535"/>
        <dbReference type="Rhea" id="RHEA-COMP:13536"/>
        <dbReference type="ChEBI" id="CHEBI:15378"/>
        <dbReference type="ChEBI" id="CHEBI:57540"/>
        <dbReference type="ChEBI" id="CHEBI:57945"/>
        <dbReference type="ChEBI" id="CHEBI:65315"/>
        <dbReference type="ChEBI" id="CHEBI:74443"/>
        <dbReference type="EC" id="1.3.1.90"/>
    </reaction>
    <physiologicalReaction direction="right-to-left" evidence="12">
        <dbReference type="Rhea" id="RHEA:53350"/>
    </physiologicalReaction>
</comment>
<organism evidence="20 21">
    <name type="scientific">Catenaria anguillulae PL171</name>
    <dbReference type="NCBI Taxonomy" id="765915"/>
    <lineage>
        <taxon>Eukaryota</taxon>
        <taxon>Fungi</taxon>
        <taxon>Fungi incertae sedis</taxon>
        <taxon>Blastocladiomycota</taxon>
        <taxon>Blastocladiomycetes</taxon>
        <taxon>Blastocladiales</taxon>
        <taxon>Catenariaceae</taxon>
        <taxon>Catenaria</taxon>
    </lineage>
</organism>
<evidence type="ECO:0000256" key="18">
    <source>
        <dbReference type="ARBA" id="ARBA00078338"/>
    </source>
</evidence>
<evidence type="ECO:0000256" key="12">
    <source>
        <dbReference type="ARBA" id="ARBA00051779"/>
    </source>
</evidence>
<evidence type="ECO:0000256" key="13">
    <source>
        <dbReference type="ARBA" id="ARBA00051932"/>
    </source>
</evidence>
<dbReference type="PANTHER" id="PTHR11082">
    <property type="entry name" value="TRNA-DIHYDROURIDINE SYNTHASE"/>
    <property type="match status" value="1"/>
</dbReference>
<proteinExistence type="inferred from homology"/>
<dbReference type="GO" id="GO:0102266">
    <property type="term" value="F:tRNA-dihydrouridine20a synthase activity"/>
    <property type="evidence" value="ECO:0007669"/>
    <property type="project" value="UniProtKB-EC"/>
</dbReference>
<gene>
    <name evidence="20" type="ORF">BCR44DRAFT_250075</name>
</gene>
<evidence type="ECO:0000256" key="11">
    <source>
        <dbReference type="ARBA" id="ARBA00050434"/>
    </source>
</evidence>
<evidence type="ECO:0000313" key="21">
    <source>
        <dbReference type="Proteomes" id="UP000193411"/>
    </source>
</evidence>
<accession>A0A1Y2H9G3</accession>
<evidence type="ECO:0000256" key="5">
    <source>
        <dbReference type="ARBA" id="ARBA00022694"/>
    </source>
</evidence>
<dbReference type="InterPro" id="IPR013785">
    <property type="entry name" value="Aldolase_TIM"/>
</dbReference>
<comment type="catalytic activity">
    <reaction evidence="13">
        <text>5,6-dihydrouridine(20b) in tRNA + NAD(+) = uridine(20b) in tRNA + NADH + H(+)</text>
        <dbReference type="Rhea" id="RHEA:53352"/>
        <dbReference type="Rhea" id="RHEA-COMP:13537"/>
        <dbReference type="Rhea" id="RHEA-COMP:13538"/>
        <dbReference type="ChEBI" id="CHEBI:15378"/>
        <dbReference type="ChEBI" id="CHEBI:57540"/>
        <dbReference type="ChEBI" id="CHEBI:57945"/>
        <dbReference type="ChEBI" id="CHEBI:65315"/>
        <dbReference type="ChEBI" id="CHEBI:74443"/>
        <dbReference type="EC" id="1.3.1.90"/>
    </reaction>
    <physiologicalReaction direction="right-to-left" evidence="13">
        <dbReference type="Rhea" id="RHEA:53354"/>
    </physiologicalReaction>
</comment>
<protein>
    <recommendedName>
        <fullName evidence="17">tRNA-dihydrouridine(20a/20b) synthase [NAD(P)+]</fullName>
        <ecNumber evidence="16">1.3.1.90</ecNumber>
    </recommendedName>
    <alternativeName>
        <fullName evidence="18">tRNA-dihydrouridine synthase 4</fullName>
    </alternativeName>
</protein>
<dbReference type="Pfam" id="PF01207">
    <property type="entry name" value="Dus"/>
    <property type="match status" value="1"/>
</dbReference>
<dbReference type="OrthoDB" id="9977870at2759"/>
<comment type="catalytic activity">
    <reaction evidence="14">
        <text>5,6-dihydrouridine(20a) in tRNA + NADP(+) = uridine(20a) in tRNA + NADPH + H(+)</text>
        <dbReference type="Rhea" id="RHEA:53344"/>
        <dbReference type="Rhea" id="RHEA-COMP:13535"/>
        <dbReference type="Rhea" id="RHEA-COMP:13536"/>
        <dbReference type="ChEBI" id="CHEBI:15378"/>
        <dbReference type="ChEBI" id="CHEBI:57783"/>
        <dbReference type="ChEBI" id="CHEBI:58349"/>
        <dbReference type="ChEBI" id="CHEBI:65315"/>
        <dbReference type="ChEBI" id="CHEBI:74443"/>
        <dbReference type="EC" id="1.3.1.90"/>
    </reaction>
    <physiologicalReaction direction="right-to-left" evidence="14">
        <dbReference type="Rhea" id="RHEA:53346"/>
    </physiologicalReaction>
</comment>
<dbReference type="PROSITE" id="PS01136">
    <property type="entry name" value="UPF0034"/>
    <property type="match status" value="1"/>
</dbReference>
<evidence type="ECO:0000259" key="19">
    <source>
        <dbReference type="Pfam" id="PF01207"/>
    </source>
</evidence>
<reference evidence="20 21" key="1">
    <citation type="submission" date="2016-07" db="EMBL/GenBank/DDBJ databases">
        <title>Pervasive Adenine N6-methylation of Active Genes in Fungi.</title>
        <authorList>
            <consortium name="DOE Joint Genome Institute"/>
            <person name="Mondo S.J."/>
            <person name="Dannebaum R.O."/>
            <person name="Kuo R.C."/>
            <person name="Labutti K."/>
            <person name="Haridas S."/>
            <person name="Kuo A."/>
            <person name="Salamov A."/>
            <person name="Ahrendt S.R."/>
            <person name="Lipzen A."/>
            <person name="Sullivan W."/>
            <person name="Andreopoulos W.B."/>
            <person name="Clum A."/>
            <person name="Lindquist E."/>
            <person name="Daum C."/>
            <person name="Ramamoorthy G.K."/>
            <person name="Gryganskyi A."/>
            <person name="Culley D."/>
            <person name="Magnuson J.K."/>
            <person name="James T.Y."/>
            <person name="O'Malley M.A."/>
            <person name="Stajich J.E."/>
            <person name="Spatafora J.W."/>
            <person name="Visel A."/>
            <person name="Grigoriev I.V."/>
        </authorList>
    </citation>
    <scope>NUCLEOTIDE SEQUENCE [LARGE SCALE GENOMIC DNA]</scope>
    <source>
        <strain evidence="20 21">PL171</strain>
    </source>
</reference>
<evidence type="ECO:0000256" key="15">
    <source>
        <dbReference type="ARBA" id="ARBA00060741"/>
    </source>
</evidence>
<dbReference type="SUPFAM" id="SSF51395">
    <property type="entry name" value="FMN-linked oxidoreductases"/>
    <property type="match status" value="1"/>
</dbReference>
<keyword evidence="7" id="KW-0560">Oxidoreductase</keyword>
<evidence type="ECO:0000256" key="10">
    <source>
        <dbReference type="ARBA" id="ARBA00049447"/>
    </source>
</evidence>
<feature type="domain" description="DUS-like FMN-binding" evidence="19">
    <location>
        <begin position="85"/>
        <end position="317"/>
    </location>
</feature>
<keyword evidence="4" id="KW-0507">mRNA processing</keyword>
<dbReference type="GO" id="GO:0006397">
    <property type="term" value="P:mRNA processing"/>
    <property type="evidence" value="ECO:0007669"/>
    <property type="project" value="UniProtKB-KW"/>
</dbReference>
<dbReference type="CDD" id="cd02801">
    <property type="entry name" value="DUS_like_FMN"/>
    <property type="match status" value="1"/>
</dbReference>
<evidence type="ECO:0000256" key="14">
    <source>
        <dbReference type="ARBA" id="ARBA00052996"/>
    </source>
</evidence>
<dbReference type="InterPro" id="IPR035587">
    <property type="entry name" value="DUS-like_FMN-bd"/>
</dbReference>
<evidence type="ECO:0000256" key="9">
    <source>
        <dbReference type="ARBA" id="ARBA00048342"/>
    </source>
</evidence>
<name>A0A1Y2H9G3_9FUNG</name>
<evidence type="ECO:0000256" key="6">
    <source>
        <dbReference type="ARBA" id="ARBA00022857"/>
    </source>
</evidence>
<comment type="catalytic activity">
    <reaction evidence="10">
        <text>a 5,6-dihydrouridine in mRNA + NADP(+) = a uridine in mRNA + NADPH + H(+)</text>
        <dbReference type="Rhea" id="RHEA:69855"/>
        <dbReference type="Rhea" id="RHEA-COMP:14658"/>
        <dbReference type="Rhea" id="RHEA-COMP:17789"/>
        <dbReference type="ChEBI" id="CHEBI:15378"/>
        <dbReference type="ChEBI" id="CHEBI:57783"/>
        <dbReference type="ChEBI" id="CHEBI:58349"/>
        <dbReference type="ChEBI" id="CHEBI:65315"/>
        <dbReference type="ChEBI" id="CHEBI:74443"/>
    </reaction>
    <physiologicalReaction direction="right-to-left" evidence="10">
        <dbReference type="Rhea" id="RHEA:69857"/>
    </physiologicalReaction>
</comment>
<dbReference type="Proteomes" id="UP000193411">
    <property type="component" value="Unassembled WGS sequence"/>
</dbReference>
<keyword evidence="6" id="KW-0521">NADP</keyword>
<dbReference type="FunFam" id="3.20.20.70:FF:000159">
    <property type="entry name" value="tRNA-dihydrouridine synthase 4"/>
    <property type="match status" value="1"/>
</dbReference>
<evidence type="ECO:0000313" key="20">
    <source>
        <dbReference type="EMBL" id="ORZ31210.1"/>
    </source>
</evidence>
<dbReference type="GO" id="GO:0050660">
    <property type="term" value="F:flavin adenine dinucleotide binding"/>
    <property type="evidence" value="ECO:0007669"/>
    <property type="project" value="InterPro"/>
</dbReference>
<comment type="caution">
    <text evidence="20">The sequence shown here is derived from an EMBL/GenBank/DDBJ whole genome shotgun (WGS) entry which is preliminary data.</text>
</comment>
<evidence type="ECO:0000256" key="4">
    <source>
        <dbReference type="ARBA" id="ARBA00022664"/>
    </source>
</evidence>
<keyword evidence="2" id="KW-0285">Flavoprotein</keyword>
<dbReference type="InterPro" id="IPR018517">
    <property type="entry name" value="tRNA_hU_synthase_CS"/>
</dbReference>
<dbReference type="EC" id="1.3.1.90" evidence="16"/>
<dbReference type="GO" id="GO:0106414">
    <property type="term" value="F:mRNA dihydrouridine synthase activity"/>
    <property type="evidence" value="ECO:0007669"/>
    <property type="project" value="RHEA"/>
</dbReference>